<evidence type="ECO:0000313" key="2">
    <source>
        <dbReference type="Proteomes" id="UP001153332"/>
    </source>
</evidence>
<proteinExistence type="predicted"/>
<sequence>MAQSTTLQYLTKDQFEAKAAEIIKESSIHTLVEMSDEEARLTEELLDIEKGTLPKVTCRFEKGKEHCPNCGRHYSILDKAKTGLGAHGKKFMADTLLGKNGQYVWNETTQPHNCFSCDHPSPIQLWYINAYYGCGN</sequence>
<gene>
    <name evidence="1" type="ORF">O1611_g5992</name>
</gene>
<comment type="caution">
    <text evidence="1">The sequence shown here is derived from an EMBL/GenBank/DDBJ whole genome shotgun (WGS) entry which is preliminary data.</text>
</comment>
<name>A0ACC2JJZ0_9PEZI</name>
<organism evidence="1 2">
    <name type="scientific">Lasiodiplodia mahajangana</name>
    <dbReference type="NCBI Taxonomy" id="1108764"/>
    <lineage>
        <taxon>Eukaryota</taxon>
        <taxon>Fungi</taxon>
        <taxon>Dikarya</taxon>
        <taxon>Ascomycota</taxon>
        <taxon>Pezizomycotina</taxon>
        <taxon>Dothideomycetes</taxon>
        <taxon>Dothideomycetes incertae sedis</taxon>
        <taxon>Botryosphaeriales</taxon>
        <taxon>Botryosphaeriaceae</taxon>
        <taxon>Lasiodiplodia</taxon>
    </lineage>
</organism>
<dbReference type="Proteomes" id="UP001153332">
    <property type="component" value="Unassembled WGS sequence"/>
</dbReference>
<evidence type="ECO:0000313" key="1">
    <source>
        <dbReference type="EMBL" id="KAJ8127644.1"/>
    </source>
</evidence>
<reference evidence="1" key="1">
    <citation type="submission" date="2022-12" db="EMBL/GenBank/DDBJ databases">
        <title>Genome Sequence of Lasiodiplodia mahajangana.</title>
        <authorList>
            <person name="Buettner E."/>
        </authorList>
    </citation>
    <scope>NUCLEOTIDE SEQUENCE</scope>
    <source>
        <strain evidence="1">VT137</strain>
    </source>
</reference>
<protein>
    <submittedName>
        <fullName evidence="1">Uncharacterized protein</fullName>
    </submittedName>
</protein>
<dbReference type="EMBL" id="JAPUUL010001351">
    <property type="protein sequence ID" value="KAJ8127644.1"/>
    <property type="molecule type" value="Genomic_DNA"/>
</dbReference>
<accession>A0ACC2JJZ0</accession>
<keyword evidence="2" id="KW-1185">Reference proteome</keyword>